<evidence type="ECO:0000256" key="1">
    <source>
        <dbReference type="SAM" id="Phobius"/>
    </source>
</evidence>
<keyword evidence="1" id="KW-1133">Transmembrane helix</keyword>
<dbReference type="AlphaFoldDB" id="A0A1S1LIK1"/>
<proteinExistence type="predicted"/>
<feature type="transmembrane region" description="Helical" evidence="1">
    <location>
        <begin position="83"/>
        <end position="104"/>
    </location>
</feature>
<name>A0A1S1LIK1_MYCCH</name>
<feature type="transmembrane region" description="Helical" evidence="1">
    <location>
        <begin position="25"/>
        <end position="45"/>
    </location>
</feature>
<dbReference type="EMBL" id="MLIQ01000042">
    <property type="protein sequence ID" value="OHU47246.1"/>
    <property type="molecule type" value="Genomic_DNA"/>
</dbReference>
<keyword evidence="1" id="KW-0472">Membrane</keyword>
<evidence type="ECO:0000313" key="2">
    <source>
        <dbReference type="EMBL" id="OHU47246.1"/>
    </source>
</evidence>
<comment type="caution">
    <text evidence="2">The sequence shown here is derived from an EMBL/GenBank/DDBJ whole genome shotgun (WGS) entry which is preliminary data.</text>
</comment>
<accession>A0A1S1LIK1</accession>
<dbReference type="RefSeq" id="WP_070947864.1">
    <property type="nucleotide sequence ID" value="NZ_MLIQ01000042.1"/>
</dbReference>
<evidence type="ECO:0000313" key="3">
    <source>
        <dbReference type="Proteomes" id="UP000180043"/>
    </source>
</evidence>
<sequence length="180" mass="18942">MIPIPIVIPSGSSGAGGDPDAETTAWVAIALGALTGAALLLRWAVHTRTTDFLCALPHDDPRFVRCDKFAMSAYDMIHDCSGFFGWVMFAGALILGLVAGPFLASRKWLKTSGMLVLALYSSLACWMLVVPTPGPEYLDPIRVALLAVWAASLIAYLVWGLCTAVQMKSAPAGSASVGDG</sequence>
<keyword evidence="1" id="KW-0812">Transmembrane</keyword>
<gene>
    <name evidence="2" type="ORF">BKG82_26695</name>
</gene>
<feature type="transmembrane region" description="Helical" evidence="1">
    <location>
        <begin position="111"/>
        <end position="129"/>
    </location>
</feature>
<reference evidence="2 3" key="1">
    <citation type="submission" date="2016-10" db="EMBL/GenBank/DDBJ databases">
        <title>Evaluation of Human, Veterinary and Environmental Mycobacterium chelonae Isolates by Core Genome Phylogenomic Analysis, Targeted Gene Comparison, and Anti-microbial Susceptibility Patterns: A Tale of Mistaken Identities.</title>
        <authorList>
            <person name="Fogelson S.B."/>
            <person name="Camus A.C."/>
            <person name="Lorenz W."/>
            <person name="Vasireddy R."/>
            <person name="Vasireddy S."/>
            <person name="Smith T."/>
            <person name="Brown-Elliott B.A."/>
            <person name="Wallace R.J.Jr."/>
            <person name="Hasan N.A."/>
            <person name="Reischl U."/>
            <person name="Sanchez S."/>
        </authorList>
    </citation>
    <scope>NUCLEOTIDE SEQUENCE [LARGE SCALE GENOMIC DNA]</scope>
    <source>
        <strain evidence="2 3">15515</strain>
    </source>
</reference>
<feature type="transmembrane region" description="Helical" evidence="1">
    <location>
        <begin position="141"/>
        <end position="159"/>
    </location>
</feature>
<dbReference type="Proteomes" id="UP000180043">
    <property type="component" value="Unassembled WGS sequence"/>
</dbReference>
<organism evidence="2 3">
    <name type="scientific">Mycobacteroides chelonae</name>
    <name type="common">Mycobacterium chelonae</name>
    <dbReference type="NCBI Taxonomy" id="1774"/>
    <lineage>
        <taxon>Bacteria</taxon>
        <taxon>Bacillati</taxon>
        <taxon>Actinomycetota</taxon>
        <taxon>Actinomycetes</taxon>
        <taxon>Mycobacteriales</taxon>
        <taxon>Mycobacteriaceae</taxon>
        <taxon>Mycobacteroides</taxon>
    </lineage>
</organism>
<protein>
    <submittedName>
        <fullName evidence="2">Uncharacterized protein</fullName>
    </submittedName>
</protein>